<sequence length="179" mass="20479">MKARRSGSPSVIVIGGGLASIAAARALHDASFQVVLLESRERIGGRICTDYSFGCMVFANRIHWLLLLEDLDYLYTVQAVTIQCCMTMTWRVMPYLTRMGIKFLTNQSHRRIKLEKSLVKTRLYDMLVDPFSQFCFADHQITPTTSVFKRPSTVSWFIAATCNPMKTQIQKTQPYVERK</sequence>
<evidence type="ECO:0000313" key="4">
    <source>
        <dbReference type="Proteomes" id="UP001206925"/>
    </source>
</evidence>
<dbReference type="Pfam" id="PF13450">
    <property type="entry name" value="NAD_binding_8"/>
    <property type="match status" value="1"/>
</dbReference>
<comment type="caution">
    <text evidence="3">The sequence shown here is derived from an EMBL/GenBank/DDBJ whole genome shotgun (WGS) entry which is preliminary data.</text>
</comment>
<gene>
    <name evidence="3" type="ORF">M8C21_000588</name>
</gene>
<name>A0AAD5GHR3_AMBAR</name>
<keyword evidence="2" id="KW-0560">Oxidoreductase</keyword>
<proteinExistence type="inferred from homology"/>
<dbReference type="GO" id="GO:0046592">
    <property type="term" value="F:polyamine oxidase activity"/>
    <property type="evidence" value="ECO:0007669"/>
    <property type="project" value="TreeGrafter"/>
</dbReference>
<dbReference type="GO" id="GO:0005777">
    <property type="term" value="C:peroxisome"/>
    <property type="evidence" value="ECO:0007669"/>
    <property type="project" value="TreeGrafter"/>
</dbReference>
<dbReference type="InterPro" id="IPR036188">
    <property type="entry name" value="FAD/NAD-bd_sf"/>
</dbReference>
<evidence type="ECO:0008006" key="5">
    <source>
        <dbReference type="Google" id="ProtNLM"/>
    </source>
</evidence>
<protein>
    <recommendedName>
        <fullName evidence="5">Amine oxidase domain-containing protein</fullName>
    </recommendedName>
</protein>
<dbReference type="PANTHER" id="PTHR10742">
    <property type="entry name" value="FLAVIN MONOAMINE OXIDASE"/>
    <property type="match status" value="1"/>
</dbReference>
<dbReference type="SUPFAM" id="SSF51905">
    <property type="entry name" value="FAD/NAD(P)-binding domain"/>
    <property type="match status" value="1"/>
</dbReference>
<accession>A0AAD5GHR3</accession>
<comment type="similarity">
    <text evidence="1">Belongs to the flavin monoamine oxidase family.</text>
</comment>
<organism evidence="3 4">
    <name type="scientific">Ambrosia artemisiifolia</name>
    <name type="common">Common ragweed</name>
    <dbReference type="NCBI Taxonomy" id="4212"/>
    <lineage>
        <taxon>Eukaryota</taxon>
        <taxon>Viridiplantae</taxon>
        <taxon>Streptophyta</taxon>
        <taxon>Embryophyta</taxon>
        <taxon>Tracheophyta</taxon>
        <taxon>Spermatophyta</taxon>
        <taxon>Magnoliopsida</taxon>
        <taxon>eudicotyledons</taxon>
        <taxon>Gunneridae</taxon>
        <taxon>Pentapetalae</taxon>
        <taxon>asterids</taxon>
        <taxon>campanulids</taxon>
        <taxon>Asterales</taxon>
        <taxon>Asteraceae</taxon>
        <taxon>Asteroideae</taxon>
        <taxon>Heliantheae alliance</taxon>
        <taxon>Heliantheae</taxon>
        <taxon>Ambrosia</taxon>
    </lineage>
</organism>
<evidence type="ECO:0000256" key="2">
    <source>
        <dbReference type="ARBA" id="ARBA00023002"/>
    </source>
</evidence>
<dbReference type="Gene3D" id="3.50.50.60">
    <property type="entry name" value="FAD/NAD(P)-binding domain"/>
    <property type="match status" value="1"/>
</dbReference>
<evidence type="ECO:0000313" key="3">
    <source>
        <dbReference type="EMBL" id="KAI7741744.1"/>
    </source>
</evidence>
<reference evidence="3" key="1">
    <citation type="submission" date="2022-06" db="EMBL/GenBank/DDBJ databases">
        <title>Uncovering the hologenomic basis of an extraordinary plant invasion.</title>
        <authorList>
            <person name="Bieker V.C."/>
            <person name="Martin M.D."/>
            <person name="Gilbert T."/>
            <person name="Hodgins K."/>
            <person name="Battlay P."/>
            <person name="Petersen B."/>
            <person name="Wilson J."/>
        </authorList>
    </citation>
    <scope>NUCLEOTIDE SEQUENCE</scope>
    <source>
        <strain evidence="3">AA19_3_7</strain>
        <tissue evidence="3">Leaf</tissue>
    </source>
</reference>
<dbReference type="PANTHER" id="PTHR10742:SF386">
    <property type="entry name" value="LYSINE-SPECIFIC HISTONE DEMETHYLASE 1A"/>
    <property type="match status" value="1"/>
</dbReference>
<evidence type="ECO:0000256" key="1">
    <source>
        <dbReference type="ARBA" id="ARBA00005995"/>
    </source>
</evidence>
<keyword evidence="4" id="KW-1185">Reference proteome</keyword>
<dbReference type="GO" id="GO:0006598">
    <property type="term" value="P:polyamine catabolic process"/>
    <property type="evidence" value="ECO:0007669"/>
    <property type="project" value="TreeGrafter"/>
</dbReference>
<dbReference type="EMBL" id="JAMZMK010008134">
    <property type="protein sequence ID" value="KAI7741744.1"/>
    <property type="molecule type" value="Genomic_DNA"/>
</dbReference>
<dbReference type="Proteomes" id="UP001206925">
    <property type="component" value="Unassembled WGS sequence"/>
</dbReference>
<dbReference type="InterPro" id="IPR050281">
    <property type="entry name" value="Flavin_monoamine_oxidase"/>
</dbReference>
<dbReference type="AlphaFoldDB" id="A0AAD5GHR3"/>